<dbReference type="RefSeq" id="WP_178365701.1">
    <property type="nucleotide sequence ID" value="NZ_JACADJ010000009.1"/>
</dbReference>
<gene>
    <name evidence="3" type="ORF">HXW94_04470</name>
</gene>
<dbReference type="InterPro" id="IPR016039">
    <property type="entry name" value="Thiolase-like"/>
</dbReference>
<dbReference type="AlphaFoldDB" id="A0A850T7P2"/>
<proteinExistence type="predicted"/>
<evidence type="ECO:0000259" key="2">
    <source>
        <dbReference type="Pfam" id="PF19364"/>
    </source>
</evidence>
<dbReference type="SUPFAM" id="SSF53901">
    <property type="entry name" value="Thiolase-like"/>
    <property type="match status" value="1"/>
</dbReference>
<evidence type="ECO:0000259" key="1">
    <source>
        <dbReference type="Pfam" id="PF08545"/>
    </source>
</evidence>
<dbReference type="InterPro" id="IPR013751">
    <property type="entry name" value="ACP_syn_III_N"/>
</dbReference>
<protein>
    <submittedName>
        <fullName evidence="3">Glycine reductase</fullName>
    </submittedName>
</protein>
<dbReference type="NCBIfam" id="NF040746">
    <property type="entry name" value="reduct_C_beta"/>
    <property type="match status" value="1"/>
</dbReference>
<keyword evidence="4" id="KW-1185">Reference proteome</keyword>
<organism evidence="3 4">
    <name type="scientific">Desulfobacter latus</name>
    <dbReference type="NCBI Taxonomy" id="2292"/>
    <lineage>
        <taxon>Bacteria</taxon>
        <taxon>Pseudomonadati</taxon>
        <taxon>Thermodesulfobacteriota</taxon>
        <taxon>Desulfobacteria</taxon>
        <taxon>Desulfobacterales</taxon>
        <taxon>Desulfobacteraceae</taxon>
        <taxon>Desulfobacter</taxon>
    </lineage>
</organism>
<dbReference type="InterPro" id="IPR045984">
    <property type="entry name" value="DUF5940"/>
</dbReference>
<sequence length="496" mass="54783">MTSYSVIKNCSYCLAHVPDLVRYGSKPRREIAKYPDLEGKITGLLRSFHDAAYYPPNQTFLGNYSPERLSQIPRPWYSHQAGMVAEHEKRIGKFGEIVDQEFFLALLKSADVLNPSLFQTDEHHTRQLKTRLEAHPLFGAGANQMIREIDADMSAVPSGSALPIYHKRRMYGYFHRDERVEGGDDENLEAHDLLENLCTKASGVLALKWLLHREAIAPEQIDYIISCGEEACGDRYQRGGGGMAKAIGEMCACVNASGVDVKNFCAAPAAALIMAASLVQAGVYERIVVVGGGSLAKLGMKINAFLTNKLPLLEDCLASMAFLVTSDDAISPIIRLESGAVGNVTIGAGTSEEAVYRSYLLKPLQNLGLRFTDIDKYATELHNPEITEFSGSGDVTRKNYRKIAAMAVLSHELKKEEMKDWISAIGMPGFAPTQGHIPSAVPYVGHAMEAMRDGHIERVMFLAKASLFLNRCTNLFDGVSFFLERNPRLSKKWGKK</sequence>
<comment type="caution">
    <text evidence="3">The sequence shown here is derived from an EMBL/GenBank/DDBJ whole genome shotgun (WGS) entry which is preliminary data.</text>
</comment>
<feature type="domain" description="Beta-ketoacyl-[acyl-carrier-protein] synthase III N-terminal" evidence="1">
    <location>
        <begin position="260"/>
        <end position="298"/>
    </location>
</feature>
<dbReference type="Pfam" id="PF19364">
    <property type="entry name" value="DUF5940"/>
    <property type="match status" value="1"/>
</dbReference>
<feature type="domain" description="DUF5940" evidence="2">
    <location>
        <begin position="355"/>
        <end position="490"/>
    </location>
</feature>
<dbReference type="Gene3D" id="3.40.47.10">
    <property type="match status" value="1"/>
</dbReference>
<dbReference type="GO" id="GO:0004315">
    <property type="term" value="F:3-oxoacyl-[acyl-carrier-protein] synthase activity"/>
    <property type="evidence" value="ECO:0007669"/>
    <property type="project" value="InterPro"/>
</dbReference>
<evidence type="ECO:0000313" key="4">
    <source>
        <dbReference type="Proteomes" id="UP000553343"/>
    </source>
</evidence>
<reference evidence="3 4" key="1">
    <citation type="submission" date="2020-06" db="EMBL/GenBank/DDBJ databases">
        <title>High-quality draft genome of sulfate reducer Desulfobacter latus type strain AcrS2 isolated from marine sediment.</title>
        <authorList>
            <person name="Hoppe M."/>
            <person name="Larsen C.K."/>
            <person name="Marshall I.P.G."/>
            <person name="Schramm A."/>
            <person name="Marietou A.G."/>
        </authorList>
    </citation>
    <scope>NUCLEOTIDE SEQUENCE [LARGE SCALE GENOMIC DNA]</scope>
    <source>
        <strain evidence="3 4">AcRS2</strain>
    </source>
</reference>
<dbReference type="EMBL" id="JACADJ010000009">
    <property type="protein sequence ID" value="NWH04247.1"/>
    <property type="molecule type" value="Genomic_DNA"/>
</dbReference>
<accession>A0A850T7P2</accession>
<evidence type="ECO:0000313" key="3">
    <source>
        <dbReference type="EMBL" id="NWH04247.1"/>
    </source>
</evidence>
<name>A0A850T7P2_9BACT</name>
<dbReference type="Proteomes" id="UP000553343">
    <property type="component" value="Unassembled WGS sequence"/>
</dbReference>
<dbReference type="GO" id="GO:0006633">
    <property type="term" value="P:fatty acid biosynthetic process"/>
    <property type="evidence" value="ECO:0007669"/>
    <property type="project" value="InterPro"/>
</dbReference>
<dbReference type="Pfam" id="PF08545">
    <property type="entry name" value="ACP_syn_III"/>
    <property type="match status" value="1"/>
</dbReference>